<evidence type="ECO:0000313" key="2">
    <source>
        <dbReference type="EMBL" id="EEG49874.1"/>
    </source>
</evidence>
<dbReference type="Proteomes" id="UP000003100">
    <property type="component" value="Unassembled WGS sequence"/>
</dbReference>
<reference evidence="2 3" key="1">
    <citation type="submission" date="2009-01" db="EMBL/GenBank/DDBJ databases">
        <authorList>
            <person name="Fulton L."/>
            <person name="Clifton S."/>
            <person name="Fulton B."/>
            <person name="Xu J."/>
            <person name="Minx P."/>
            <person name="Pepin K.H."/>
            <person name="Johnson M."/>
            <person name="Bhonagiri V."/>
            <person name="Nash W.E."/>
            <person name="Mardis E.R."/>
            <person name="Wilson R.K."/>
        </authorList>
    </citation>
    <scope>NUCLEOTIDE SEQUENCE [LARGE SCALE GENOMIC DNA]</scope>
    <source>
        <strain evidence="3">DSM 10507 / JCM 14656 / S5a33</strain>
    </source>
</reference>
<accession>C0CK35</accession>
<evidence type="ECO:0000256" key="1">
    <source>
        <dbReference type="SAM" id="Phobius"/>
    </source>
</evidence>
<gene>
    <name evidence="2" type="ORF">RUMHYD_01205</name>
</gene>
<keyword evidence="1" id="KW-0812">Transmembrane</keyword>
<keyword evidence="1" id="KW-1133">Transmembrane helix</keyword>
<feature type="transmembrane region" description="Helical" evidence="1">
    <location>
        <begin position="31"/>
        <end position="50"/>
    </location>
</feature>
<organism evidence="2 3">
    <name type="scientific">Blautia hydrogenotrophica (strain DSM 10507 / JCM 14656 / S5a33)</name>
    <name type="common">Ruminococcus hydrogenotrophicus</name>
    <dbReference type="NCBI Taxonomy" id="476272"/>
    <lineage>
        <taxon>Bacteria</taxon>
        <taxon>Bacillati</taxon>
        <taxon>Bacillota</taxon>
        <taxon>Clostridia</taxon>
        <taxon>Lachnospirales</taxon>
        <taxon>Lachnospiraceae</taxon>
        <taxon>Blautia</taxon>
    </lineage>
</organism>
<dbReference type="PATRIC" id="fig|476272.21.peg.2551"/>
<sequence length="55" mass="6058">MRRSENTCQDCGRAMHGAIRSLYFLEVPPTGGLRVCMISGYLIVIGKMGLRQTAV</sequence>
<protein>
    <submittedName>
        <fullName evidence="2">Uncharacterized protein</fullName>
    </submittedName>
</protein>
<keyword evidence="1" id="KW-0472">Membrane</keyword>
<reference evidence="2 3" key="2">
    <citation type="submission" date="2009-02" db="EMBL/GenBank/DDBJ databases">
        <title>Draft genome sequence of Blautia hydrogenotrophica DSM 10507 (Ruminococcus hydrogenotrophicus DSM 10507).</title>
        <authorList>
            <person name="Sudarsanam P."/>
            <person name="Ley R."/>
            <person name="Guruge J."/>
            <person name="Turnbaugh P.J."/>
            <person name="Mahowald M."/>
            <person name="Liep D."/>
            <person name="Gordon J."/>
        </authorList>
    </citation>
    <scope>NUCLEOTIDE SEQUENCE [LARGE SCALE GENOMIC DNA]</scope>
    <source>
        <strain evidence="3">DSM 10507 / JCM 14656 / S5a33</strain>
    </source>
</reference>
<dbReference type="HOGENOM" id="CLU_3022871_0_0_9"/>
<name>C0CK35_BLAHS</name>
<keyword evidence="3" id="KW-1185">Reference proteome</keyword>
<comment type="caution">
    <text evidence="2">The sequence shown here is derived from an EMBL/GenBank/DDBJ whole genome shotgun (WGS) entry which is preliminary data.</text>
</comment>
<dbReference type="EMBL" id="ACBZ01000056">
    <property type="protein sequence ID" value="EEG49874.1"/>
    <property type="molecule type" value="Genomic_DNA"/>
</dbReference>
<proteinExistence type="predicted"/>
<evidence type="ECO:0000313" key="3">
    <source>
        <dbReference type="Proteomes" id="UP000003100"/>
    </source>
</evidence>
<dbReference type="AlphaFoldDB" id="C0CK35"/>